<sequence length="323" mass="33880">MAGLLVLAPLVGEYLLGNVSVRLLPALPFLIPLYGGGALLIREVVRRTGRGWPAILLLAAAYGVVEAGLVDQSLFNPTFEGHDFQATTPVPALGISAGSGFAFLVGHVVWSIGVPIALVEWLTPGRRHTPWLRTPGLLLTILLYLLGCWIIFDDLRHSEDFLASPAQLAGAAAVALLLVAAGLLARRPRAATAAGRVPRPWLVGVLGFAVSSAFVLRPETWAGLAFGVVLAAAAALAVGALARRAGWTERHRMALAAGTLLTYGWLGFALTGMVEPGDPVRWWGNAGFLAGAVALVVWCSVSRRAPRPSSAARPTAAPPLPRA</sequence>
<gene>
    <name evidence="2" type="ORF">GCM10007977_031800</name>
</gene>
<feature type="transmembrane region" description="Helical" evidence="1">
    <location>
        <begin position="131"/>
        <end position="152"/>
    </location>
</feature>
<feature type="transmembrane region" description="Helical" evidence="1">
    <location>
        <begin position="254"/>
        <end position="274"/>
    </location>
</feature>
<feature type="transmembrane region" description="Helical" evidence="1">
    <location>
        <begin position="90"/>
        <end position="119"/>
    </location>
</feature>
<keyword evidence="1" id="KW-0812">Transmembrane</keyword>
<keyword evidence="1" id="KW-0472">Membrane</keyword>
<accession>A0A917TLW8</accession>
<feature type="transmembrane region" description="Helical" evidence="1">
    <location>
        <begin position="197"/>
        <end position="215"/>
    </location>
</feature>
<keyword evidence="3" id="KW-1185">Reference proteome</keyword>
<evidence type="ECO:0000313" key="2">
    <source>
        <dbReference type="EMBL" id="GGM28132.1"/>
    </source>
</evidence>
<dbReference type="AlphaFoldDB" id="A0A917TLW8"/>
<feature type="transmembrane region" description="Helical" evidence="1">
    <location>
        <begin position="164"/>
        <end position="185"/>
    </location>
</feature>
<protein>
    <submittedName>
        <fullName evidence="2">Uncharacterized protein</fullName>
    </submittedName>
</protein>
<feature type="transmembrane region" description="Helical" evidence="1">
    <location>
        <begin position="27"/>
        <end position="45"/>
    </location>
</feature>
<dbReference type="EMBL" id="BMPI01000013">
    <property type="protein sequence ID" value="GGM28132.1"/>
    <property type="molecule type" value="Genomic_DNA"/>
</dbReference>
<reference evidence="2" key="1">
    <citation type="journal article" date="2014" name="Int. J. Syst. Evol. Microbiol.">
        <title>Complete genome sequence of Corynebacterium casei LMG S-19264T (=DSM 44701T), isolated from a smear-ripened cheese.</title>
        <authorList>
            <consortium name="US DOE Joint Genome Institute (JGI-PGF)"/>
            <person name="Walter F."/>
            <person name="Albersmeier A."/>
            <person name="Kalinowski J."/>
            <person name="Ruckert C."/>
        </authorList>
    </citation>
    <scope>NUCLEOTIDE SEQUENCE</scope>
    <source>
        <strain evidence="2">JCM 19831</strain>
    </source>
</reference>
<evidence type="ECO:0000256" key="1">
    <source>
        <dbReference type="SAM" id="Phobius"/>
    </source>
</evidence>
<keyword evidence="1" id="KW-1133">Transmembrane helix</keyword>
<name>A0A917TLW8_9ACTN</name>
<comment type="caution">
    <text evidence="2">The sequence shown here is derived from an EMBL/GenBank/DDBJ whole genome shotgun (WGS) entry which is preliminary data.</text>
</comment>
<proteinExistence type="predicted"/>
<evidence type="ECO:0000313" key="3">
    <source>
        <dbReference type="Proteomes" id="UP000642070"/>
    </source>
</evidence>
<reference evidence="2" key="2">
    <citation type="submission" date="2020-09" db="EMBL/GenBank/DDBJ databases">
        <authorList>
            <person name="Sun Q."/>
            <person name="Ohkuma M."/>
        </authorList>
    </citation>
    <scope>NUCLEOTIDE SEQUENCE</scope>
    <source>
        <strain evidence="2">JCM 19831</strain>
    </source>
</reference>
<organism evidence="2 3">
    <name type="scientific">Dactylosporangium sucinum</name>
    <dbReference type="NCBI Taxonomy" id="1424081"/>
    <lineage>
        <taxon>Bacteria</taxon>
        <taxon>Bacillati</taxon>
        <taxon>Actinomycetota</taxon>
        <taxon>Actinomycetes</taxon>
        <taxon>Micromonosporales</taxon>
        <taxon>Micromonosporaceae</taxon>
        <taxon>Dactylosporangium</taxon>
    </lineage>
</organism>
<feature type="transmembrane region" description="Helical" evidence="1">
    <location>
        <begin position="221"/>
        <end position="242"/>
    </location>
</feature>
<feature type="transmembrane region" description="Helical" evidence="1">
    <location>
        <begin position="52"/>
        <end position="70"/>
    </location>
</feature>
<dbReference type="Proteomes" id="UP000642070">
    <property type="component" value="Unassembled WGS sequence"/>
</dbReference>
<feature type="transmembrane region" description="Helical" evidence="1">
    <location>
        <begin position="280"/>
        <end position="301"/>
    </location>
</feature>